<dbReference type="GO" id="GO:0008168">
    <property type="term" value="F:methyltransferase activity"/>
    <property type="evidence" value="ECO:0007669"/>
    <property type="project" value="UniProtKB-KW"/>
</dbReference>
<sequence length="390" mass="43780">MDLVNVLHMNEGTSECSYANSSVFQKYVMLKSMRFLEDTVKDYGTHGFPECFKLADLGCSSGANTFLFVANVLSIVHAVCLEKNLKAPEEFQVFLNDLPNNDFNELFKMTPQFFSKLEKSINCFVCGVPGSFYTRLFPSKSLHFVHSSYGLHWLSQIPEKLLDNNKGNIYIAKASPPRVYDAYFDQFNKDVTTFLQMRSEEIIPGGRMVLTLIGRSIADPTSKDCCSIYELLAKSLHDLVVEGLLHEEGINSFNIPIYHPCADELKTVIGSESSFRLDKLETFKVQWDVHDANDTRSEDDSGKFIAKTERAVMEPLFASHFGNTFMDKIFDSSMEERNEFESNDPLGVGTGASTEAPVPVDTCDFNISKLDIRAGQTSPTTANSVFYFAD</sequence>
<evidence type="ECO:0000256" key="1">
    <source>
        <dbReference type="ARBA" id="ARBA00007967"/>
    </source>
</evidence>
<accession>A0AAD8IM87</accession>
<evidence type="ECO:0000313" key="7">
    <source>
        <dbReference type="Proteomes" id="UP001237642"/>
    </source>
</evidence>
<keyword evidence="5" id="KW-0460">Magnesium</keyword>
<evidence type="ECO:0000256" key="3">
    <source>
        <dbReference type="ARBA" id="ARBA00022679"/>
    </source>
</evidence>
<comment type="caution">
    <text evidence="6">The sequence shown here is derived from an EMBL/GenBank/DDBJ whole genome shotgun (WGS) entry which is preliminary data.</text>
</comment>
<dbReference type="InterPro" id="IPR042086">
    <property type="entry name" value="MeTrfase_capping"/>
</dbReference>
<keyword evidence="4" id="KW-0479">Metal-binding</keyword>
<reference evidence="6" key="1">
    <citation type="submission" date="2023-02" db="EMBL/GenBank/DDBJ databases">
        <title>Genome of toxic invasive species Heracleum sosnowskyi carries increased number of genes despite the absence of recent whole-genome duplications.</title>
        <authorList>
            <person name="Schelkunov M."/>
            <person name="Shtratnikova V."/>
            <person name="Makarenko M."/>
            <person name="Klepikova A."/>
            <person name="Omelchenko D."/>
            <person name="Novikova G."/>
            <person name="Obukhova E."/>
            <person name="Bogdanov V."/>
            <person name="Penin A."/>
            <person name="Logacheva M."/>
        </authorList>
    </citation>
    <scope>NUCLEOTIDE SEQUENCE</scope>
    <source>
        <strain evidence="6">Hsosn_3</strain>
        <tissue evidence="6">Leaf</tissue>
    </source>
</reference>
<reference evidence="6" key="2">
    <citation type="submission" date="2023-05" db="EMBL/GenBank/DDBJ databases">
        <authorList>
            <person name="Schelkunov M.I."/>
        </authorList>
    </citation>
    <scope>NUCLEOTIDE SEQUENCE</scope>
    <source>
        <strain evidence="6">Hsosn_3</strain>
        <tissue evidence="6">Leaf</tissue>
    </source>
</reference>
<dbReference type="GO" id="GO:0032259">
    <property type="term" value="P:methylation"/>
    <property type="evidence" value="ECO:0007669"/>
    <property type="project" value="UniProtKB-KW"/>
</dbReference>
<keyword evidence="3" id="KW-0808">Transferase</keyword>
<dbReference type="Proteomes" id="UP001237642">
    <property type="component" value="Unassembled WGS sequence"/>
</dbReference>
<evidence type="ECO:0000256" key="4">
    <source>
        <dbReference type="ARBA" id="ARBA00022723"/>
    </source>
</evidence>
<dbReference type="PANTHER" id="PTHR31009">
    <property type="entry name" value="S-ADENOSYL-L-METHIONINE:CARBOXYL METHYLTRANSFERASE FAMILY PROTEIN"/>
    <property type="match status" value="1"/>
</dbReference>
<evidence type="ECO:0000313" key="6">
    <source>
        <dbReference type="EMBL" id="KAK1387416.1"/>
    </source>
</evidence>
<comment type="similarity">
    <text evidence="1">Belongs to the methyltransferase superfamily. Type-7 methyltransferase family.</text>
</comment>
<dbReference type="InterPro" id="IPR029063">
    <property type="entry name" value="SAM-dependent_MTases_sf"/>
</dbReference>
<evidence type="ECO:0000256" key="2">
    <source>
        <dbReference type="ARBA" id="ARBA00022603"/>
    </source>
</evidence>
<dbReference type="EMBL" id="JAUIZM010000004">
    <property type="protein sequence ID" value="KAK1387416.1"/>
    <property type="molecule type" value="Genomic_DNA"/>
</dbReference>
<proteinExistence type="inferred from homology"/>
<protein>
    <submittedName>
        <fullName evidence="6">SABATH methyltransferase</fullName>
    </submittedName>
</protein>
<dbReference type="SUPFAM" id="SSF53335">
    <property type="entry name" value="S-adenosyl-L-methionine-dependent methyltransferases"/>
    <property type="match status" value="1"/>
</dbReference>
<evidence type="ECO:0000256" key="5">
    <source>
        <dbReference type="ARBA" id="ARBA00022842"/>
    </source>
</evidence>
<dbReference type="Gene3D" id="1.10.1200.270">
    <property type="entry name" value="Methyltransferase, alpha-helical capping domain"/>
    <property type="match status" value="1"/>
</dbReference>
<dbReference type="GO" id="GO:0046872">
    <property type="term" value="F:metal ion binding"/>
    <property type="evidence" value="ECO:0007669"/>
    <property type="project" value="UniProtKB-KW"/>
</dbReference>
<dbReference type="AlphaFoldDB" id="A0AAD8IM87"/>
<keyword evidence="7" id="KW-1185">Reference proteome</keyword>
<dbReference type="InterPro" id="IPR005299">
    <property type="entry name" value="MeTrfase_7"/>
</dbReference>
<gene>
    <name evidence="6" type="ORF">POM88_015594</name>
</gene>
<organism evidence="6 7">
    <name type="scientific">Heracleum sosnowskyi</name>
    <dbReference type="NCBI Taxonomy" id="360622"/>
    <lineage>
        <taxon>Eukaryota</taxon>
        <taxon>Viridiplantae</taxon>
        <taxon>Streptophyta</taxon>
        <taxon>Embryophyta</taxon>
        <taxon>Tracheophyta</taxon>
        <taxon>Spermatophyta</taxon>
        <taxon>Magnoliopsida</taxon>
        <taxon>eudicotyledons</taxon>
        <taxon>Gunneridae</taxon>
        <taxon>Pentapetalae</taxon>
        <taxon>asterids</taxon>
        <taxon>campanulids</taxon>
        <taxon>Apiales</taxon>
        <taxon>Apiaceae</taxon>
        <taxon>Apioideae</taxon>
        <taxon>apioid superclade</taxon>
        <taxon>Tordylieae</taxon>
        <taxon>Tordyliinae</taxon>
        <taxon>Heracleum</taxon>
    </lineage>
</organism>
<name>A0AAD8IM87_9APIA</name>
<dbReference type="Pfam" id="PF03492">
    <property type="entry name" value="Methyltransf_7"/>
    <property type="match status" value="1"/>
</dbReference>
<keyword evidence="2 6" id="KW-0489">Methyltransferase</keyword>
<dbReference type="Gene3D" id="3.40.50.150">
    <property type="entry name" value="Vaccinia Virus protein VP39"/>
    <property type="match status" value="1"/>
</dbReference>